<dbReference type="OrthoDB" id="3537171at2759"/>
<accession>A0A9P9IGL0</accession>
<dbReference type="PANTHER" id="PTHR37048">
    <property type="entry name" value="QUESTIONABLE PROTEIN"/>
    <property type="match status" value="1"/>
</dbReference>
<protein>
    <submittedName>
        <fullName evidence="3">Uncharacterized protein</fullName>
    </submittedName>
</protein>
<dbReference type="EMBL" id="JAGMUU010000031">
    <property type="protein sequence ID" value="KAH7118580.1"/>
    <property type="molecule type" value="Genomic_DNA"/>
</dbReference>
<feature type="compositionally biased region" description="Polar residues" evidence="1">
    <location>
        <begin position="199"/>
        <end position="226"/>
    </location>
</feature>
<keyword evidence="4" id="KW-1185">Reference proteome</keyword>
<keyword evidence="2" id="KW-0472">Membrane</keyword>
<dbReference type="PANTHER" id="PTHR37048:SF2">
    <property type="entry name" value="QUESTIONABLE PROTEIN"/>
    <property type="match status" value="1"/>
</dbReference>
<feature type="region of interest" description="Disordered" evidence="1">
    <location>
        <begin position="199"/>
        <end position="236"/>
    </location>
</feature>
<proteinExistence type="predicted"/>
<evidence type="ECO:0000256" key="2">
    <source>
        <dbReference type="SAM" id="Phobius"/>
    </source>
</evidence>
<evidence type="ECO:0000313" key="3">
    <source>
        <dbReference type="EMBL" id="KAH7118580.1"/>
    </source>
</evidence>
<evidence type="ECO:0000256" key="1">
    <source>
        <dbReference type="SAM" id="MobiDB-lite"/>
    </source>
</evidence>
<dbReference type="Proteomes" id="UP000717696">
    <property type="component" value="Unassembled WGS sequence"/>
</dbReference>
<name>A0A9P9IGL0_9HYPO</name>
<feature type="region of interest" description="Disordered" evidence="1">
    <location>
        <begin position="159"/>
        <end position="185"/>
    </location>
</feature>
<feature type="transmembrane region" description="Helical" evidence="2">
    <location>
        <begin position="350"/>
        <end position="370"/>
    </location>
</feature>
<comment type="caution">
    <text evidence="3">The sequence shown here is derived from an EMBL/GenBank/DDBJ whole genome shotgun (WGS) entry which is preliminary data.</text>
</comment>
<organism evidence="3 4">
    <name type="scientific">Dactylonectria estremocensis</name>
    <dbReference type="NCBI Taxonomy" id="1079267"/>
    <lineage>
        <taxon>Eukaryota</taxon>
        <taxon>Fungi</taxon>
        <taxon>Dikarya</taxon>
        <taxon>Ascomycota</taxon>
        <taxon>Pezizomycotina</taxon>
        <taxon>Sordariomycetes</taxon>
        <taxon>Hypocreomycetidae</taxon>
        <taxon>Hypocreales</taxon>
        <taxon>Nectriaceae</taxon>
        <taxon>Dactylonectria</taxon>
    </lineage>
</organism>
<reference evidence="3" key="1">
    <citation type="journal article" date="2021" name="Nat. Commun.">
        <title>Genetic determinants of endophytism in the Arabidopsis root mycobiome.</title>
        <authorList>
            <person name="Mesny F."/>
            <person name="Miyauchi S."/>
            <person name="Thiergart T."/>
            <person name="Pickel B."/>
            <person name="Atanasova L."/>
            <person name="Karlsson M."/>
            <person name="Huettel B."/>
            <person name="Barry K.W."/>
            <person name="Haridas S."/>
            <person name="Chen C."/>
            <person name="Bauer D."/>
            <person name="Andreopoulos W."/>
            <person name="Pangilinan J."/>
            <person name="LaButti K."/>
            <person name="Riley R."/>
            <person name="Lipzen A."/>
            <person name="Clum A."/>
            <person name="Drula E."/>
            <person name="Henrissat B."/>
            <person name="Kohler A."/>
            <person name="Grigoriev I.V."/>
            <person name="Martin F.M."/>
            <person name="Hacquard S."/>
        </authorList>
    </citation>
    <scope>NUCLEOTIDE SEQUENCE</scope>
    <source>
        <strain evidence="3">MPI-CAGE-AT-0021</strain>
    </source>
</reference>
<evidence type="ECO:0000313" key="4">
    <source>
        <dbReference type="Proteomes" id="UP000717696"/>
    </source>
</evidence>
<dbReference type="AlphaFoldDB" id="A0A9P9IGL0"/>
<sequence length="373" mass="41495">MPKVRRKYPDQRVHPAARPKTCPLAGKVMWLPKRGELQCDLGIEDGCYNHPVVVLSPFPESEKVVVLLITSLNGRALKDCHWKQDVRAAHLPVHPCDPHPDSGKLLHLESNLELRKKSYVKTTRKIRVPLDCLQSYHGPHSLHWVFSVDSYKELMESAQFQPPMASPSQARLSHPDSPELSWSNGSGLYPPSFPTLSHTSHPIFTHTDGPTSTEISGPTSTFTNGVPSPHPGRSHQVQHAHRVNPVPITFTYTHTAAARPEQYISRPPRLPARSSPSAFQVNPYSNVEPERQIRAIPAARAKGYGTIIPSNTNRNTRLETRRSTGHLPLSEYDEWRAANATGINQGCGCVSVFFIICIIFMIGFSIWSAANEG</sequence>
<keyword evidence="2" id="KW-1133">Transmembrane helix</keyword>
<gene>
    <name evidence="3" type="ORF">B0J13DRAFT_532658</name>
</gene>
<keyword evidence="2" id="KW-0812">Transmembrane</keyword>